<feature type="compositionally biased region" description="Pro residues" evidence="1">
    <location>
        <begin position="190"/>
        <end position="207"/>
    </location>
</feature>
<evidence type="ECO:0000256" key="1">
    <source>
        <dbReference type="SAM" id="MobiDB-lite"/>
    </source>
</evidence>
<dbReference type="AlphaFoldDB" id="A0A8D9AMH8"/>
<name>A0A8D9AMH8_9HEMI</name>
<feature type="region of interest" description="Disordered" evidence="1">
    <location>
        <begin position="184"/>
        <end position="229"/>
    </location>
</feature>
<dbReference type="EMBL" id="HBUF01578511">
    <property type="protein sequence ID" value="CAG6769308.1"/>
    <property type="molecule type" value="Transcribed_RNA"/>
</dbReference>
<protein>
    <submittedName>
        <fullName evidence="2">Uncharacterized protein</fullName>
    </submittedName>
</protein>
<accession>A0A8D9AMH8</accession>
<sequence length="268" mass="29972">MSKPLPLGQGNTRFNMFNGGRFPNPNSDHPPLVNNLGPVNSIPTNPYHPQHVPPPQLQQFYLRQHPVQPNNLQQSISMPNANTNNNNVQLNYQQSRPNNIQPNLQPTMVYPSPSYIVPGSGMYHQGNQVFFLHVNPNQYPPRYAPQQAPAAQQTTPIMQPTMSQHQPPMPSPQNITSLQASHMYAQPTNYGPPGPTSHQPPPVPAQQPPVQQSKQPPPQRTKKCIPILDPITKKNVMLDDISAEQQPSQPRESLQTPNVPHQVMILFE</sequence>
<evidence type="ECO:0000313" key="2">
    <source>
        <dbReference type="EMBL" id="CAG6769308.1"/>
    </source>
</evidence>
<reference evidence="2" key="1">
    <citation type="submission" date="2021-05" db="EMBL/GenBank/DDBJ databases">
        <authorList>
            <person name="Alioto T."/>
            <person name="Alioto T."/>
            <person name="Gomez Garrido J."/>
        </authorList>
    </citation>
    <scope>NUCLEOTIDE SEQUENCE</scope>
</reference>
<organism evidence="2">
    <name type="scientific">Cacopsylla melanoneura</name>
    <dbReference type="NCBI Taxonomy" id="428564"/>
    <lineage>
        <taxon>Eukaryota</taxon>
        <taxon>Metazoa</taxon>
        <taxon>Ecdysozoa</taxon>
        <taxon>Arthropoda</taxon>
        <taxon>Hexapoda</taxon>
        <taxon>Insecta</taxon>
        <taxon>Pterygota</taxon>
        <taxon>Neoptera</taxon>
        <taxon>Paraneoptera</taxon>
        <taxon>Hemiptera</taxon>
        <taxon>Sternorrhyncha</taxon>
        <taxon>Psylloidea</taxon>
        <taxon>Psyllidae</taxon>
        <taxon>Psyllinae</taxon>
        <taxon>Cacopsylla</taxon>
    </lineage>
</organism>
<proteinExistence type="predicted"/>